<sequence>MSTEKDSGDGSDSSVQASWSVKNPEKWHLGRAVAYRAVYGFKGSNHRKDRGNNDAAKISPSRLSKVSLATALFFMQVVGPNGAHNRFKVIWVCPNQPIHKK</sequence>
<gene>
    <name evidence="1" type="ORF">AYBTSS11_LOCUS22513</name>
</gene>
<evidence type="ECO:0000313" key="2">
    <source>
        <dbReference type="Proteomes" id="UP001189624"/>
    </source>
</evidence>
<reference evidence="1" key="1">
    <citation type="submission" date="2023-10" db="EMBL/GenBank/DDBJ databases">
        <authorList>
            <person name="Domelevo Entfellner J.-B."/>
        </authorList>
    </citation>
    <scope>NUCLEOTIDE SEQUENCE</scope>
</reference>
<evidence type="ECO:0000313" key="1">
    <source>
        <dbReference type="EMBL" id="CAJ1969919.1"/>
    </source>
</evidence>
<accession>A0AA86TBD7</accession>
<dbReference type="Gramene" id="rna-AYBTSS11_LOCUS22513">
    <property type="protein sequence ID" value="CAJ1969919.1"/>
    <property type="gene ID" value="gene-AYBTSS11_LOCUS22513"/>
</dbReference>
<protein>
    <submittedName>
        <fullName evidence="1">Uncharacterized protein</fullName>
    </submittedName>
</protein>
<proteinExistence type="predicted"/>
<keyword evidence="2" id="KW-1185">Reference proteome</keyword>
<dbReference type="EMBL" id="OY731404">
    <property type="protein sequence ID" value="CAJ1969919.1"/>
    <property type="molecule type" value="Genomic_DNA"/>
</dbReference>
<dbReference type="Proteomes" id="UP001189624">
    <property type="component" value="Chromosome 7"/>
</dbReference>
<organism evidence="1 2">
    <name type="scientific">Sphenostylis stenocarpa</name>
    <dbReference type="NCBI Taxonomy" id="92480"/>
    <lineage>
        <taxon>Eukaryota</taxon>
        <taxon>Viridiplantae</taxon>
        <taxon>Streptophyta</taxon>
        <taxon>Embryophyta</taxon>
        <taxon>Tracheophyta</taxon>
        <taxon>Spermatophyta</taxon>
        <taxon>Magnoliopsida</taxon>
        <taxon>eudicotyledons</taxon>
        <taxon>Gunneridae</taxon>
        <taxon>Pentapetalae</taxon>
        <taxon>rosids</taxon>
        <taxon>fabids</taxon>
        <taxon>Fabales</taxon>
        <taxon>Fabaceae</taxon>
        <taxon>Papilionoideae</taxon>
        <taxon>50 kb inversion clade</taxon>
        <taxon>NPAAA clade</taxon>
        <taxon>indigoferoid/millettioid clade</taxon>
        <taxon>Phaseoleae</taxon>
        <taxon>Sphenostylis</taxon>
    </lineage>
</organism>
<dbReference type="AlphaFoldDB" id="A0AA86TBD7"/>
<name>A0AA86TBD7_9FABA</name>